<protein>
    <submittedName>
        <fullName evidence="1">Uncharacterized protein</fullName>
    </submittedName>
</protein>
<organism evidence="1">
    <name type="scientific">Arundo donax</name>
    <name type="common">Giant reed</name>
    <name type="synonym">Donax arundinaceus</name>
    <dbReference type="NCBI Taxonomy" id="35708"/>
    <lineage>
        <taxon>Eukaryota</taxon>
        <taxon>Viridiplantae</taxon>
        <taxon>Streptophyta</taxon>
        <taxon>Embryophyta</taxon>
        <taxon>Tracheophyta</taxon>
        <taxon>Spermatophyta</taxon>
        <taxon>Magnoliopsida</taxon>
        <taxon>Liliopsida</taxon>
        <taxon>Poales</taxon>
        <taxon>Poaceae</taxon>
        <taxon>PACMAD clade</taxon>
        <taxon>Arundinoideae</taxon>
        <taxon>Arundineae</taxon>
        <taxon>Arundo</taxon>
    </lineage>
</organism>
<evidence type="ECO:0000313" key="1">
    <source>
        <dbReference type="EMBL" id="JAD59511.1"/>
    </source>
</evidence>
<reference evidence="1" key="2">
    <citation type="journal article" date="2015" name="Data Brief">
        <title>Shoot transcriptome of the giant reed, Arundo donax.</title>
        <authorList>
            <person name="Barrero R.A."/>
            <person name="Guerrero F.D."/>
            <person name="Moolhuijzen P."/>
            <person name="Goolsby J.A."/>
            <person name="Tidwell J."/>
            <person name="Bellgard S.E."/>
            <person name="Bellgard M.I."/>
        </authorList>
    </citation>
    <scope>NUCLEOTIDE SEQUENCE</scope>
    <source>
        <tissue evidence="1">Shoot tissue taken approximately 20 cm above the soil surface</tissue>
    </source>
</reference>
<proteinExistence type="predicted"/>
<sequence length="33" mass="3963">MNNQNQTGEPNKNHRFNRNHIIFLFLPSPLELK</sequence>
<reference evidence="1" key="1">
    <citation type="submission" date="2014-09" db="EMBL/GenBank/DDBJ databases">
        <authorList>
            <person name="Magalhaes I.L.F."/>
            <person name="Oliveira U."/>
            <person name="Santos F.R."/>
            <person name="Vidigal T.H.D.A."/>
            <person name="Brescovit A.D."/>
            <person name="Santos A.J."/>
        </authorList>
    </citation>
    <scope>NUCLEOTIDE SEQUENCE</scope>
    <source>
        <tissue evidence="1">Shoot tissue taken approximately 20 cm above the soil surface</tissue>
    </source>
</reference>
<dbReference type="EMBL" id="GBRH01238384">
    <property type="protein sequence ID" value="JAD59511.1"/>
    <property type="molecule type" value="Transcribed_RNA"/>
</dbReference>
<accession>A0A0A9B854</accession>
<dbReference type="AlphaFoldDB" id="A0A0A9B854"/>
<name>A0A0A9B854_ARUDO</name>